<dbReference type="InterPro" id="IPR023465">
    <property type="entry name" value="Riboflavin_kinase_dom_sf"/>
</dbReference>
<dbReference type="InterPro" id="IPR023468">
    <property type="entry name" value="Riboflavin_kinase"/>
</dbReference>
<dbReference type="InterPro" id="IPR015864">
    <property type="entry name" value="FAD_synthase"/>
</dbReference>
<dbReference type="PANTHER" id="PTHR22749:SF6">
    <property type="entry name" value="RIBOFLAVIN KINASE"/>
    <property type="match status" value="1"/>
</dbReference>
<dbReference type="Pfam" id="PF06574">
    <property type="entry name" value="FAD_syn"/>
    <property type="match status" value="1"/>
</dbReference>
<keyword evidence="5 14" id="KW-0808">Transferase</keyword>
<dbReference type="GO" id="GO:0006747">
    <property type="term" value="P:FAD biosynthetic process"/>
    <property type="evidence" value="ECO:0007669"/>
    <property type="project" value="UniProtKB-UniRule"/>
</dbReference>
<dbReference type="SUPFAM" id="SSF52374">
    <property type="entry name" value="Nucleotidylyl transferase"/>
    <property type="match status" value="1"/>
</dbReference>
<evidence type="ECO:0000256" key="6">
    <source>
        <dbReference type="ARBA" id="ARBA00022695"/>
    </source>
</evidence>
<comment type="similarity">
    <text evidence="14">Belongs to the ribF family.</text>
</comment>
<dbReference type="RefSeq" id="WP_129422809.1">
    <property type="nucleotide sequence ID" value="NZ_SDPW01000001.1"/>
</dbReference>
<keyword evidence="3 14" id="KW-0285">Flavoprotein</keyword>
<dbReference type="Pfam" id="PF01687">
    <property type="entry name" value="Flavokinase"/>
    <property type="match status" value="1"/>
</dbReference>
<dbReference type="EC" id="2.7.7.2" evidence="14"/>
<dbReference type="Gene3D" id="3.40.50.620">
    <property type="entry name" value="HUPs"/>
    <property type="match status" value="1"/>
</dbReference>
<evidence type="ECO:0000256" key="14">
    <source>
        <dbReference type="PIRNR" id="PIRNR004491"/>
    </source>
</evidence>
<gene>
    <name evidence="16" type="primary">ribF</name>
    <name evidence="16" type="ORF">ET524_00100</name>
</gene>
<dbReference type="GO" id="GO:0009398">
    <property type="term" value="P:FMN biosynthetic process"/>
    <property type="evidence" value="ECO:0007669"/>
    <property type="project" value="UniProtKB-UniRule"/>
</dbReference>
<evidence type="ECO:0000256" key="3">
    <source>
        <dbReference type="ARBA" id="ARBA00022630"/>
    </source>
</evidence>
<keyword evidence="8 14" id="KW-0418">Kinase</keyword>
<comment type="pathway">
    <text evidence="2 14">Cofactor biosynthesis; FMN biosynthesis; FMN from riboflavin (ATP route): step 1/1.</text>
</comment>
<evidence type="ECO:0000256" key="9">
    <source>
        <dbReference type="ARBA" id="ARBA00022827"/>
    </source>
</evidence>
<dbReference type="InterPro" id="IPR015865">
    <property type="entry name" value="Riboflavin_kinase_bac/euk"/>
</dbReference>
<organism evidence="16 17">
    <name type="scientific">Senegalimassilia faecalis</name>
    <dbReference type="NCBI Taxonomy" id="2509433"/>
    <lineage>
        <taxon>Bacteria</taxon>
        <taxon>Bacillati</taxon>
        <taxon>Actinomycetota</taxon>
        <taxon>Coriobacteriia</taxon>
        <taxon>Coriobacteriales</taxon>
        <taxon>Coriobacteriaceae</taxon>
        <taxon>Senegalimassilia</taxon>
    </lineage>
</organism>
<name>A0A4Q2JYC5_9ACTN</name>
<evidence type="ECO:0000256" key="5">
    <source>
        <dbReference type="ARBA" id="ARBA00022679"/>
    </source>
</evidence>
<evidence type="ECO:0000256" key="4">
    <source>
        <dbReference type="ARBA" id="ARBA00022643"/>
    </source>
</evidence>
<protein>
    <recommendedName>
        <fullName evidence="14">Riboflavin biosynthesis protein</fullName>
    </recommendedName>
    <domain>
        <recommendedName>
            <fullName evidence="14">Riboflavin kinase</fullName>
            <ecNumber evidence="14">2.7.1.26</ecNumber>
        </recommendedName>
        <alternativeName>
            <fullName evidence="14">Flavokinase</fullName>
        </alternativeName>
    </domain>
    <domain>
        <recommendedName>
            <fullName evidence="14">FMN adenylyltransferase</fullName>
            <ecNumber evidence="14">2.7.7.2</ecNumber>
        </recommendedName>
        <alternativeName>
            <fullName evidence="14">FAD pyrophosphorylase</fullName>
        </alternativeName>
        <alternativeName>
            <fullName evidence="14">FAD synthase</fullName>
        </alternativeName>
    </domain>
</protein>
<dbReference type="NCBIfam" id="TIGR00083">
    <property type="entry name" value="ribF"/>
    <property type="match status" value="1"/>
</dbReference>
<dbReference type="GO" id="GO:0009231">
    <property type="term" value="P:riboflavin biosynthetic process"/>
    <property type="evidence" value="ECO:0007669"/>
    <property type="project" value="InterPro"/>
</dbReference>
<dbReference type="GO" id="GO:0003919">
    <property type="term" value="F:FMN adenylyltransferase activity"/>
    <property type="evidence" value="ECO:0007669"/>
    <property type="project" value="UniProtKB-UniRule"/>
</dbReference>
<dbReference type="AlphaFoldDB" id="A0A4Q2JYC5"/>
<keyword evidence="9 14" id="KW-0274">FAD</keyword>
<evidence type="ECO:0000256" key="13">
    <source>
        <dbReference type="ARBA" id="ARBA00049494"/>
    </source>
</evidence>
<evidence type="ECO:0000256" key="1">
    <source>
        <dbReference type="ARBA" id="ARBA00004726"/>
    </source>
</evidence>
<dbReference type="EMBL" id="SDPW01000001">
    <property type="protein sequence ID" value="RXZ53078.1"/>
    <property type="molecule type" value="Genomic_DNA"/>
</dbReference>
<accession>A0A4Q2JYC5</accession>
<comment type="catalytic activity">
    <reaction evidence="12 14">
        <text>riboflavin + ATP = FMN + ADP + H(+)</text>
        <dbReference type="Rhea" id="RHEA:14357"/>
        <dbReference type="ChEBI" id="CHEBI:15378"/>
        <dbReference type="ChEBI" id="CHEBI:30616"/>
        <dbReference type="ChEBI" id="CHEBI:57986"/>
        <dbReference type="ChEBI" id="CHEBI:58210"/>
        <dbReference type="ChEBI" id="CHEBI:456216"/>
        <dbReference type="EC" id="2.7.1.26"/>
    </reaction>
</comment>
<keyword evidence="7 14" id="KW-0547">Nucleotide-binding</keyword>
<keyword evidence="11" id="KW-0511">Multifunctional enzyme</keyword>
<dbReference type="OrthoDB" id="9803667at2"/>
<evidence type="ECO:0000256" key="2">
    <source>
        <dbReference type="ARBA" id="ARBA00005201"/>
    </source>
</evidence>
<evidence type="ECO:0000256" key="10">
    <source>
        <dbReference type="ARBA" id="ARBA00022840"/>
    </source>
</evidence>
<dbReference type="SUPFAM" id="SSF82114">
    <property type="entry name" value="Riboflavin kinase-like"/>
    <property type="match status" value="1"/>
</dbReference>
<evidence type="ECO:0000256" key="7">
    <source>
        <dbReference type="ARBA" id="ARBA00022741"/>
    </source>
</evidence>
<dbReference type="UniPathway" id="UPA00276">
    <property type="reaction ID" value="UER00406"/>
</dbReference>
<evidence type="ECO:0000256" key="12">
    <source>
        <dbReference type="ARBA" id="ARBA00047880"/>
    </source>
</evidence>
<dbReference type="Gene3D" id="2.40.30.30">
    <property type="entry name" value="Riboflavin kinase-like"/>
    <property type="match status" value="1"/>
</dbReference>
<dbReference type="EC" id="2.7.1.26" evidence="14"/>
<comment type="catalytic activity">
    <reaction evidence="13 14">
        <text>FMN + ATP + H(+) = FAD + diphosphate</text>
        <dbReference type="Rhea" id="RHEA:17237"/>
        <dbReference type="ChEBI" id="CHEBI:15378"/>
        <dbReference type="ChEBI" id="CHEBI:30616"/>
        <dbReference type="ChEBI" id="CHEBI:33019"/>
        <dbReference type="ChEBI" id="CHEBI:57692"/>
        <dbReference type="ChEBI" id="CHEBI:58210"/>
        <dbReference type="EC" id="2.7.7.2"/>
    </reaction>
</comment>
<dbReference type="GO" id="GO:0008531">
    <property type="term" value="F:riboflavin kinase activity"/>
    <property type="evidence" value="ECO:0007669"/>
    <property type="project" value="UniProtKB-UniRule"/>
</dbReference>
<feature type="domain" description="Riboflavin kinase" evidence="15">
    <location>
        <begin position="183"/>
        <end position="306"/>
    </location>
</feature>
<dbReference type="InterPro" id="IPR002606">
    <property type="entry name" value="Riboflavin_kinase_bac"/>
</dbReference>
<dbReference type="PANTHER" id="PTHR22749">
    <property type="entry name" value="RIBOFLAVIN KINASE/FMN ADENYLYLTRANSFERASE"/>
    <property type="match status" value="1"/>
</dbReference>
<proteinExistence type="inferred from homology"/>
<keyword evidence="10 14" id="KW-0067">ATP-binding</keyword>
<keyword evidence="17" id="KW-1185">Reference proteome</keyword>
<evidence type="ECO:0000259" key="15">
    <source>
        <dbReference type="SMART" id="SM00904"/>
    </source>
</evidence>
<dbReference type="UniPathway" id="UPA00277">
    <property type="reaction ID" value="UER00407"/>
</dbReference>
<keyword evidence="4 14" id="KW-0288">FMN</keyword>
<evidence type="ECO:0000256" key="11">
    <source>
        <dbReference type="ARBA" id="ARBA00023268"/>
    </source>
</evidence>
<dbReference type="GO" id="GO:0005524">
    <property type="term" value="F:ATP binding"/>
    <property type="evidence" value="ECO:0007669"/>
    <property type="project" value="UniProtKB-UniRule"/>
</dbReference>
<reference evidence="16 17" key="1">
    <citation type="submission" date="2019-01" db="EMBL/GenBank/DDBJ databases">
        <title>Senegalimassilia sp. nov. KGMB04484 isolated human feces.</title>
        <authorList>
            <person name="Han K.-I."/>
            <person name="Kim J.-S."/>
            <person name="Lee K.C."/>
            <person name="Suh M.K."/>
            <person name="Eom M.K."/>
            <person name="Lee J.H."/>
            <person name="Park S.-H."/>
            <person name="Kang S.W."/>
            <person name="Park J.-E."/>
            <person name="Oh B.S."/>
            <person name="Yu S.Y."/>
            <person name="Choi S.-H."/>
            <person name="Lee D.H."/>
            <person name="Yoon H."/>
            <person name="Kim B.-Y."/>
            <person name="Lee J.H."/>
            <person name="Lee J.-S."/>
        </authorList>
    </citation>
    <scope>NUCLEOTIDE SEQUENCE [LARGE SCALE GENOMIC DNA]</scope>
    <source>
        <strain evidence="16 17">KGMB04484</strain>
    </source>
</reference>
<comment type="pathway">
    <text evidence="1 14">Cofactor biosynthesis; FAD biosynthesis; FAD from FMN: step 1/1.</text>
</comment>
<dbReference type="PIRSF" id="PIRSF004491">
    <property type="entry name" value="FAD_Synth"/>
    <property type="match status" value="1"/>
</dbReference>
<comment type="caution">
    <text evidence="16">The sequence shown here is derived from an EMBL/GenBank/DDBJ whole genome shotgun (WGS) entry which is preliminary data.</text>
</comment>
<evidence type="ECO:0000256" key="8">
    <source>
        <dbReference type="ARBA" id="ARBA00022777"/>
    </source>
</evidence>
<dbReference type="SMART" id="SM00904">
    <property type="entry name" value="Flavokinase"/>
    <property type="match status" value="1"/>
</dbReference>
<sequence length="307" mass="33586">MAPIFKADDSFDRSLFKGASCAFGVFDGVHCGHRFLLSCAQQTAAENGGRSIALTFDIDPDEMFNADRLRKLMSNDERLEMLTQTGVDAVVALPFTKDFAASSPEEFLDRTFGGHVPAHLHVGSDFRFGAKAAGTVPDLKAWANSHGMVVDAHDLKSEDGAPITATRIRKLLAAGEIVKANHLLGRPYFMTGIVKPGRGEGADMGIRTANLVVGDQLRPLGDGVYAAYADVEGKRYKAAVNVGIAASFADRAIATCEVHILDFDGDIYDQYMKVEFIEWLRPMRKFDDIQELIATIQGNIDWVRKNL</sequence>
<dbReference type="InterPro" id="IPR014729">
    <property type="entry name" value="Rossmann-like_a/b/a_fold"/>
</dbReference>
<dbReference type="CDD" id="cd02064">
    <property type="entry name" value="FAD_synthetase_N"/>
    <property type="match status" value="1"/>
</dbReference>
<evidence type="ECO:0000313" key="17">
    <source>
        <dbReference type="Proteomes" id="UP000293345"/>
    </source>
</evidence>
<dbReference type="Proteomes" id="UP000293345">
    <property type="component" value="Unassembled WGS sequence"/>
</dbReference>
<evidence type="ECO:0000313" key="16">
    <source>
        <dbReference type="EMBL" id="RXZ53078.1"/>
    </source>
</evidence>
<keyword evidence="6 14" id="KW-0548">Nucleotidyltransferase</keyword>